<dbReference type="CDD" id="cd04371">
    <property type="entry name" value="DEP"/>
    <property type="match status" value="1"/>
</dbReference>
<feature type="region of interest" description="Disordered" evidence="1">
    <location>
        <begin position="154"/>
        <end position="176"/>
    </location>
</feature>
<dbReference type="PANTHER" id="PTHR16206">
    <property type="entry name" value="DEP DOMAIN-CONTAINING"/>
    <property type="match status" value="1"/>
</dbReference>
<dbReference type="PROSITE" id="PS50186">
    <property type="entry name" value="DEP"/>
    <property type="match status" value="1"/>
</dbReference>
<comment type="caution">
    <text evidence="3">The sequence shown here is derived from an EMBL/GenBank/DDBJ whole genome shotgun (WGS) entry which is preliminary data.</text>
</comment>
<dbReference type="Pfam" id="PF00610">
    <property type="entry name" value="DEP"/>
    <property type="match status" value="1"/>
</dbReference>
<dbReference type="Proteomes" id="UP001174909">
    <property type="component" value="Unassembled WGS sequence"/>
</dbReference>
<sequence>MDPQQQQSSDGSTQVELRTDGFQATLLWERIVSHLERSVKPGRHSYTLRSYENCFPGHKVVDCLMGYMNSVLPKSVKKSQARLLGQKLLLTRVIEDARKKEKTVFRESRLYRFTGIHFWDPPSEVHGTRSCSAAATEGGVYRCHSIENISHGCPGPSANRRKTASRKNGYMSDSTLASSSLSRRVVQIRSSRGKREAVTAKTQLTSGH</sequence>
<evidence type="ECO:0000313" key="3">
    <source>
        <dbReference type="EMBL" id="CAI8043443.1"/>
    </source>
</evidence>
<dbReference type="PANTHER" id="PTHR16206:SF4">
    <property type="entry name" value="PROTEIN LET-99"/>
    <property type="match status" value="1"/>
</dbReference>
<proteinExistence type="predicted"/>
<keyword evidence="4" id="KW-1185">Reference proteome</keyword>
<gene>
    <name evidence="3" type="ORF">GBAR_LOCUS24088</name>
</gene>
<name>A0AA35T9G5_GEOBA</name>
<reference evidence="3" key="1">
    <citation type="submission" date="2023-03" db="EMBL/GenBank/DDBJ databases">
        <authorList>
            <person name="Steffen K."/>
            <person name="Cardenas P."/>
        </authorList>
    </citation>
    <scope>NUCLEOTIDE SEQUENCE</scope>
</reference>
<dbReference type="Gene3D" id="1.10.10.10">
    <property type="entry name" value="Winged helix-like DNA-binding domain superfamily/Winged helix DNA-binding domain"/>
    <property type="match status" value="1"/>
</dbReference>
<dbReference type="InterPro" id="IPR036388">
    <property type="entry name" value="WH-like_DNA-bd_sf"/>
</dbReference>
<feature type="non-terminal residue" evidence="3">
    <location>
        <position position="208"/>
    </location>
</feature>
<dbReference type="SUPFAM" id="SSF46785">
    <property type="entry name" value="Winged helix' DNA-binding domain"/>
    <property type="match status" value="1"/>
</dbReference>
<dbReference type="EMBL" id="CASHTH010003326">
    <property type="protein sequence ID" value="CAI8043443.1"/>
    <property type="molecule type" value="Genomic_DNA"/>
</dbReference>
<dbReference type="InterPro" id="IPR000591">
    <property type="entry name" value="DEP_dom"/>
</dbReference>
<protein>
    <recommendedName>
        <fullName evidence="2">DEP domain-containing protein</fullName>
    </recommendedName>
</protein>
<organism evidence="3 4">
    <name type="scientific">Geodia barretti</name>
    <name type="common">Barrett's horny sponge</name>
    <dbReference type="NCBI Taxonomy" id="519541"/>
    <lineage>
        <taxon>Eukaryota</taxon>
        <taxon>Metazoa</taxon>
        <taxon>Porifera</taxon>
        <taxon>Demospongiae</taxon>
        <taxon>Heteroscleromorpha</taxon>
        <taxon>Tetractinellida</taxon>
        <taxon>Astrophorina</taxon>
        <taxon>Geodiidae</taxon>
        <taxon>Geodia</taxon>
    </lineage>
</organism>
<evidence type="ECO:0000259" key="2">
    <source>
        <dbReference type="PROSITE" id="PS50186"/>
    </source>
</evidence>
<evidence type="ECO:0000256" key="1">
    <source>
        <dbReference type="SAM" id="MobiDB-lite"/>
    </source>
</evidence>
<dbReference type="GO" id="GO:0035556">
    <property type="term" value="P:intracellular signal transduction"/>
    <property type="evidence" value="ECO:0007669"/>
    <property type="project" value="InterPro"/>
</dbReference>
<feature type="domain" description="DEP" evidence="2">
    <location>
        <begin position="35"/>
        <end position="115"/>
    </location>
</feature>
<feature type="region of interest" description="Disordered" evidence="1">
    <location>
        <begin position="189"/>
        <end position="208"/>
    </location>
</feature>
<evidence type="ECO:0000313" key="4">
    <source>
        <dbReference type="Proteomes" id="UP001174909"/>
    </source>
</evidence>
<accession>A0AA35T9G5</accession>
<dbReference type="AlphaFoldDB" id="A0AA35T9G5"/>
<dbReference type="InterPro" id="IPR036390">
    <property type="entry name" value="WH_DNA-bd_sf"/>
</dbReference>
<dbReference type="SMART" id="SM00049">
    <property type="entry name" value="DEP"/>
    <property type="match status" value="1"/>
</dbReference>